<feature type="signal peptide" evidence="2">
    <location>
        <begin position="1"/>
        <end position="19"/>
    </location>
</feature>
<organism evidence="3 4">
    <name type="scientific">Pseudopithomyces chartarum</name>
    <dbReference type="NCBI Taxonomy" id="1892770"/>
    <lineage>
        <taxon>Eukaryota</taxon>
        <taxon>Fungi</taxon>
        <taxon>Dikarya</taxon>
        <taxon>Ascomycota</taxon>
        <taxon>Pezizomycotina</taxon>
        <taxon>Dothideomycetes</taxon>
        <taxon>Pleosporomycetidae</taxon>
        <taxon>Pleosporales</taxon>
        <taxon>Massarineae</taxon>
        <taxon>Didymosphaeriaceae</taxon>
        <taxon>Pseudopithomyces</taxon>
    </lineage>
</organism>
<accession>A0AAN6M6G2</accession>
<dbReference type="Proteomes" id="UP001280581">
    <property type="component" value="Unassembled WGS sequence"/>
</dbReference>
<dbReference type="EMBL" id="WVTA01000003">
    <property type="protein sequence ID" value="KAK3215161.1"/>
    <property type="molecule type" value="Genomic_DNA"/>
</dbReference>
<evidence type="ECO:0000313" key="4">
    <source>
        <dbReference type="Proteomes" id="UP001280581"/>
    </source>
</evidence>
<evidence type="ECO:0000256" key="1">
    <source>
        <dbReference type="SAM" id="MobiDB-lite"/>
    </source>
</evidence>
<evidence type="ECO:0000256" key="2">
    <source>
        <dbReference type="SAM" id="SignalP"/>
    </source>
</evidence>
<name>A0AAN6M6G2_9PLEO</name>
<sequence length="357" mass="40108">MKLLKVFLAAFFAFMVVGARHHGRIPGLGTTLYRQFDDEDLASDELWEKASCKGGKLVGLMVGSDAEAGPKIEQTKDRREPSARSEWQGDLKEELKTWGWHDHEVSDDEADLVDSWRVESVVKALGINGKPVSRGGRVTAYNAGHWDPNMKDKQGRPVPAKDQTYKVNGKQYRVTHAHHYFCVNPQDGVIIGQYLESPATAARSLWYRKAVPEELPALRALSDIFWAYWLRDNPNIANIHYFWMMDIANTETEEIIARALHNVKNSVSSWPGVTFNMDTEEGVAILGSANGAVFAWFLIQHKEQLGNKWIPKVTTFVDDRGLMNRGAHLIFYVEAAPELKKDSGEIDKEPAVDSGAE</sequence>
<keyword evidence="2" id="KW-0732">Signal</keyword>
<keyword evidence="4" id="KW-1185">Reference proteome</keyword>
<feature type="chain" id="PRO_5042813402" evidence="2">
    <location>
        <begin position="20"/>
        <end position="357"/>
    </location>
</feature>
<gene>
    <name evidence="3" type="ORF">GRF29_19g2429292</name>
</gene>
<comment type="caution">
    <text evidence="3">The sequence shown here is derived from an EMBL/GenBank/DDBJ whole genome shotgun (WGS) entry which is preliminary data.</text>
</comment>
<protein>
    <submittedName>
        <fullName evidence="3">Uncharacterized protein</fullName>
    </submittedName>
</protein>
<evidence type="ECO:0000313" key="3">
    <source>
        <dbReference type="EMBL" id="KAK3215161.1"/>
    </source>
</evidence>
<feature type="region of interest" description="Disordered" evidence="1">
    <location>
        <begin position="68"/>
        <end position="88"/>
    </location>
</feature>
<proteinExistence type="predicted"/>
<reference evidence="3 4" key="1">
    <citation type="submission" date="2021-02" db="EMBL/GenBank/DDBJ databases">
        <title>Genome assembly of Pseudopithomyces chartarum.</title>
        <authorList>
            <person name="Jauregui R."/>
            <person name="Singh J."/>
            <person name="Voisey C."/>
        </authorList>
    </citation>
    <scope>NUCLEOTIDE SEQUENCE [LARGE SCALE GENOMIC DNA]</scope>
    <source>
        <strain evidence="3 4">AGR01</strain>
    </source>
</reference>
<dbReference type="AlphaFoldDB" id="A0AAN6M6G2"/>